<dbReference type="EMBL" id="CM046390">
    <property type="protein sequence ID" value="KAI8562819.1"/>
    <property type="molecule type" value="Genomic_DNA"/>
</dbReference>
<accession>A0ACC0PCF1</accession>
<evidence type="ECO:0000313" key="2">
    <source>
        <dbReference type="Proteomes" id="UP001062846"/>
    </source>
</evidence>
<gene>
    <name evidence="1" type="ORF">RHMOL_Rhmol03G0064800</name>
</gene>
<comment type="caution">
    <text evidence="1">The sequence shown here is derived from an EMBL/GenBank/DDBJ whole genome shotgun (WGS) entry which is preliminary data.</text>
</comment>
<organism evidence="1 2">
    <name type="scientific">Rhododendron molle</name>
    <name type="common">Chinese azalea</name>
    <name type="synonym">Azalea mollis</name>
    <dbReference type="NCBI Taxonomy" id="49168"/>
    <lineage>
        <taxon>Eukaryota</taxon>
        <taxon>Viridiplantae</taxon>
        <taxon>Streptophyta</taxon>
        <taxon>Embryophyta</taxon>
        <taxon>Tracheophyta</taxon>
        <taxon>Spermatophyta</taxon>
        <taxon>Magnoliopsida</taxon>
        <taxon>eudicotyledons</taxon>
        <taxon>Gunneridae</taxon>
        <taxon>Pentapetalae</taxon>
        <taxon>asterids</taxon>
        <taxon>Ericales</taxon>
        <taxon>Ericaceae</taxon>
        <taxon>Ericoideae</taxon>
        <taxon>Rhodoreae</taxon>
        <taxon>Rhododendron</taxon>
    </lineage>
</organism>
<proteinExistence type="predicted"/>
<sequence>MMREELMEEFRLESSLSLSGPVDLSETNNEWISLMNKPNSTYDKFIKKFQLTNGHYHASTPTWMDPNYGLHFDPFNWKNESERPYITVDIFDDLMPGNHTFDHTEGRRKMTAEEKLDADFDTTFDVDIYPRNSEIRNTVEDICLVGYKFMDLDLPSFLICPRLKRLQEQTRPDKLVVLLKETR</sequence>
<dbReference type="Proteomes" id="UP001062846">
    <property type="component" value="Chromosome 3"/>
</dbReference>
<protein>
    <submittedName>
        <fullName evidence="1">Uncharacterized protein</fullName>
    </submittedName>
</protein>
<reference evidence="1" key="1">
    <citation type="submission" date="2022-02" db="EMBL/GenBank/DDBJ databases">
        <title>Plant Genome Project.</title>
        <authorList>
            <person name="Zhang R.-G."/>
        </authorList>
    </citation>
    <scope>NUCLEOTIDE SEQUENCE</scope>
    <source>
        <strain evidence="1">AT1</strain>
    </source>
</reference>
<evidence type="ECO:0000313" key="1">
    <source>
        <dbReference type="EMBL" id="KAI8562819.1"/>
    </source>
</evidence>
<name>A0ACC0PCF1_RHOML</name>
<keyword evidence="2" id="KW-1185">Reference proteome</keyword>